<dbReference type="Pfam" id="PF06985">
    <property type="entry name" value="HET"/>
    <property type="match status" value="1"/>
</dbReference>
<gene>
    <name evidence="2" type="ORF">K432DRAFT_384698</name>
</gene>
<dbReference type="InterPro" id="IPR052895">
    <property type="entry name" value="HetReg/Transcr_Mod"/>
</dbReference>
<reference evidence="2 3" key="1">
    <citation type="journal article" date="2016" name="Nat. Commun.">
        <title>Ectomycorrhizal ecology is imprinted in the genome of the dominant symbiotic fungus Cenococcum geophilum.</title>
        <authorList>
            <consortium name="DOE Joint Genome Institute"/>
            <person name="Peter M."/>
            <person name="Kohler A."/>
            <person name="Ohm R.A."/>
            <person name="Kuo A."/>
            <person name="Krutzmann J."/>
            <person name="Morin E."/>
            <person name="Arend M."/>
            <person name="Barry K.W."/>
            <person name="Binder M."/>
            <person name="Choi C."/>
            <person name="Clum A."/>
            <person name="Copeland A."/>
            <person name="Grisel N."/>
            <person name="Haridas S."/>
            <person name="Kipfer T."/>
            <person name="LaButti K."/>
            <person name="Lindquist E."/>
            <person name="Lipzen A."/>
            <person name="Maire R."/>
            <person name="Meier B."/>
            <person name="Mihaltcheva S."/>
            <person name="Molinier V."/>
            <person name="Murat C."/>
            <person name="Poggeler S."/>
            <person name="Quandt C.A."/>
            <person name="Sperisen C."/>
            <person name="Tritt A."/>
            <person name="Tisserant E."/>
            <person name="Crous P.W."/>
            <person name="Henrissat B."/>
            <person name="Nehls U."/>
            <person name="Egli S."/>
            <person name="Spatafora J.W."/>
            <person name="Grigoriev I.V."/>
            <person name="Martin F.M."/>
        </authorList>
    </citation>
    <scope>NUCLEOTIDE SEQUENCE [LARGE SCALE GENOMIC DNA]</scope>
    <source>
        <strain evidence="2 3">CBS 459.81</strain>
    </source>
</reference>
<name>A0A8E2JCJ2_9PEZI</name>
<dbReference type="Pfam" id="PF26639">
    <property type="entry name" value="Het-6_barrel"/>
    <property type="match status" value="1"/>
</dbReference>
<dbReference type="EMBL" id="KV745129">
    <property type="protein sequence ID" value="OCK77433.1"/>
    <property type="molecule type" value="Genomic_DNA"/>
</dbReference>
<evidence type="ECO:0000313" key="3">
    <source>
        <dbReference type="Proteomes" id="UP000250266"/>
    </source>
</evidence>
<evidence type="ECO:0000259" key="1">
    <source>
        <dbReference type="Pfam" id="PF06985"/>
    </source>
</evidence>
<keyword evidence="3" id="KW-1185">Reference proteome</keyword>
<dbReference type="Proteomes" id="UP000250266">
    <property type="component" value="Unassembled WGS sequence"/>
</dbReference>
<dbReference type="OrthoDB" id="5416609at2759"/>
<dbReference type="PANTHER" id="PTHR24148:SF64">
    <property type="entry name" value="HETEROKARYON INCOMPATIBILITY DOMAIN-CONTAINING PROTEIN"/>
    <property type="match status" value="1"/>
</dbReference>
<dbReference type="InterPro" id="IPR010730">
    <property type="entry name" value="HET"/>
</dbReference>
<sequence>MPQTPGSSHVPYQYKALPSGRHIRLLVLHPSLHSQELSCNLILTTLEDGPAFEALSYVWGVPEPRSQIRCEGAVAEIGPSLYSALMHLRHRIRNRILWVDALCINQKDNNERNAQVKVMSEIYSAAFRTLIWLGEETPDSRSSIRALRTVRARLPSKSIADLRANPPGFIKRTWAHAKYLRIPVTVNRYRNQFHNLSPILCRPWFSRIWIIQELIRSRQPVLVLGRRSVPWSYLVDTVTWLGHINLLDVVSEQDASLELVAHDQNIATLNQLSEAHLTLEQLVIMSVGFNCSEAQDHVVALIGLASDRVDFGGGFADYKLPAKEIYRRLILHYLLEKGSLDLFAIHNFKDTRGLQPSWLPHLSSLSAASRNPVASLSLLVPLIDARPPAASQGTSVSARFDKDNDILFVKGKIVASIDRLGSTVFPTLDVVTIERQSITESQAEINLRLLGNYFRDCEMVAFGEDPKNTRQDRREFIRTLCWDYTGQITGAPFSLWDVMQLESFIEKVKEGKKVSLDFGSSFESNILSRLPLSAGRHFCHTTIGCLGWAPFYAEVSDVIVFFNGAKVPHVLRRKENGRFMLIGDCYVENLMTGWANLVFQNREAVEIALE</sequence>
<proteinExistence type="predicted"/>
<dbReference type="PANTHER" id="PTHR24148">
    <property type="entry name" value="ANKYRIN REPEAT DOMAIN-CONTAINING PROTEIN 39 HOMOLOG-RELATED"/>
    <property type="match status" value="1"/>
</dbReference>
<protein>
    <submittedName>
        <fullName evidence="2">HET-domain-containing protein</fullName>
    </submittedName>
</protein>
<evidence type="ECO:0000313" key="2">
    <source>
        <dbReference type="EMBL" id="OCK77433.1"/>
    </source>
</evidence>
<accession>A0A8E2JCJ2</accession>
<organism evidence="2 3">
    <name type="scientific">Lepidopterella palustris CBS 459.81</name>
    <dbReference type="NCBI Taxonomy" id="1314670"/>
    <lineage>
        <taxon>Eukaryota</taxon>
        <taxon>Fungi</taxon>
        <taxon>Dikarya</taxon>
        <taxon>Ascomycota</taxon>
        <taxon>Pezizomycotina</taxon>
        <taxon>Dothideomycetes</taxon>
        <taxon>Pleosporomycetidae</taxon>
        <taxon>Mytilinidiales</taxon>
        <taxon>Argynnaceae</taxon>
        <taxon>Lepidopterella</taxon>
    </lineage>
</organism>
<dbReference type="AlphaFoldDB" id="A0A8E2JCJ2"/>
<feature type="domain" description="Heterokaryon incompatibility" evidence="1">
    <location>
        <begin position="52"/>
        <end position="213"/>
    </location>
</feature>